<dbReference type="EMBL" id="CM010715">
    <property type="protein sequence ID" value="RZC44705.1"/>
    <property type="molecule type" value="Genomic_DNA"/>
</dbReference>
<organism evidence="1 2">
    <name type="scientific">Papaver somniferum</name>
    <name type="common">Opium poppy</name>
    <dbReference type="NCBI Taxonomy" id="3469"/>
    <lineage>
        <taxon>Eukaryota</taxon>
        <taxon>Viridiplantae</taxon>
        <taxon>Streptophyta</taxon>
        <taxon>Embryophyta</taxon>
        <taxon>Tracheophyta</taxon>
        <taxon>Spermatophyta</taxon>
        <taxon>Magnoliopsida</taxon>
        <taxon>Ranunculales</taxon>
        <taxon>Papaveraceae</taxon>
        <taxon>Papaveroideae</taxon>
        <taxon>Papaver</taxon>
    </lineage>
</organism>
<protein>
    <submittedName>
        <fullName evidence="1">Uncharacterized protein</fullName>
    </submittedName>
</protein>
<proteinExistence type="predicted"/>
<evidence type="ECO:0000313" key="2">
    <source>
        <dbReference type="Proteomes" id="UP000316621"/>
    </source>
</evidence>
<accession>A0A4Y7IBB5</accession>
<sequence length="132" mass="15010">MQLVECLGYENRKGVVILSGHKRNVLCYGFYISKLRCVRHLYVGDPAPLICWDAWFMNEMMTLTVFDVGFRLLQLFLLDNGMITSCLHMLMTVVELLRREDCLPPSGSIENLQNELVTVAMDTVEHEPGAGN</sequence>
<name>A0A4Y7IBB5_PAPSO</name>
<evidence type="ECO:0000313" key="1">
    <source>
        <dbReference type="EMBL" id="RZC44705.1"/>
    </source>
</evidence>
<keyword evidence="2" id="KW-1185">Reference proteome</keyword>
<gene>
    <name evidence="1" type="ORF">C5167_037657</name>
</gene>
<dbReference type="Gramene" id="RZC44705">
    <property type="protein sequence ID" value="RZC44705"/>
    <property type="gene ID" value="C5167_037657"/>
</dbReference>
<dbReference type="AlphaFoldDB" id="A0A4Y7IBB5"/>
<dbReference type="Proteomes" id="UP000316621">
    <property type="component" value="Chromosome 1"/>
</dbReference>
<reference evidence="1 2" key="1">
    <citation type="journal article" date="2018" name="Science">
        <title>The opium poppy genome and morphinan production.</title>
        <authorList>
            <person name="Guo L."/>
            <person name="Winzer T."/>
            <person name="Yang X."/>
            <person name="Li Y."/>
            <person name="Ning Z."/>
            <person name="He Z."/>
            <person name="Teodor R."/>
            <person name="Lu Y."/>
            <person name="Bowser T.A."/>
            <person name="Graham I.A."/>
            <person name="Ye K."/>
        </authorList>
    </citation>
    <scope>NUCLEOTIDE SEQUENCE [LARGE SCALE GENOMIC DNA]</scope>
    <source>
        <strain evidence="2">cv. HN1</strain>
        <tissue evidence="1">Leaves</tissue>
    </source>
</reference>